<evidence type="ECO:0000313" key="1">
    <source>
        <dbReference type="EMBL" id="KAG9487490.1"/>
    </source>
</evidence>
<organism evidence="1 2">
    <name type="scientific">Eleutherodactylus coqui</name>
    <name type="common">Puerto Rican coqui</name>
    <dbReference type="NCBI Taxonomy" id="57060"/>
    <lineage>
        <taxon>Eukaryota</taxon>
        <taxon>Metazoa</taxon>
        <taxon>Chordata</taxon>
        <taxon>Craniata</taxon>
        <taxon>Vertebrata</taxon>
        <taxon>Euteleostomi</taxon>
        <taxon>Amphibia</taxon>
        <taxon>Batrachia</taxon>
        <taxon>Anura</taxon>
        <taxon>Neobatrachia</taxon>
        <taxon>Hyloidea</taxon>
        <taxon>Eleutherodactylidae</taxon>
        <taxon>Eleutherodactylinae</taxon>
        <taxon>Eleutherodactylus</taxon>
        <taxon>Eleutherodactylus</taxon>
    </lineage>
</organism>
<sequence length="94" mass="10454">MMLSTDCLNSEPGLRRVPQWRASSSGSALATGPALGIFPPLWHSCMYFPPSFCALPEPICKAAVQPVNLASTRTSWWRQDTLIPKLFLCLFHSF</sequence>
<gene>
    <name evidence="1" type="ORF">GDO78_007379</name>
</gene>
<dbReference type="Proteomes" id="UP000770717">
    <property type="component" value="Unassembled WGS sequence"/>
</dbReference>
<reference evidence="1" key="1">
    <citation type="thesis" date="2020" institute="ProQuest LLC" country="789 East Eisenhower Parkway, Ann Arbor, MI, USA">
        <title>Comparative Genomics and Chromosome Evolution.</title>
        <authorList>
            <person name="Mudd A.B."/>
        </authorList>
    </citation>
    <scope>NUCLEOTIDE SEQUENCE</scope>
    <source>
        <strain evidence="1">HN-11 Male</strain>
        <tissue evidence="1">Kidney and liver</tissue>
    </source>
</reference>
<protein>
    <submittedName>
        <fullName evidence="1">Uncharacterized protein</fullName>
    </submittedName>
</protein>
<name>A0A8J6KDB3_ELECQ</name>
<evidence type="ECO:0000313" key="2">
    <source>
        <dbReference type="Proteomes" id="UP000770717"/>
    </source>
</evidence>
<proteinExistence type="predicted"/>
<accession>A0A8J6KDB3</accession>
<keyword evidence="2" id="KW-1185">Reference proteome</keyword>
<dbReference type="EMBL" id="WNTK01000003">
    <property type="protein sequence ID" value="KAG9487490.1"/>
    <property type="molecule type" value="Genomic_DNA"/>
</dbReference>
<comment type="caution">
    <text evidence="1">The sequence shown here is derived from an EMBL/GenBank/DDBJ whole genome shotgun (WGS) entry which is preliminary data.</text>
</comment>
<dbReference type="AlphaFoldDB" id="A0A8J6KDB3"/>